<dbReference type="OrthoDB" id="289937at2"/>
<dbReference type="GO" id="GO:0044780">
    <property type="term" value="P:bacterial-type flagellum assembly"/>
    <property type="evidence" value="ECO:0007669"/>
    <property type="project" value="InterPro"/>
</dbReference>
<dbReference type="Proteomes" id="UP000270342">
    <property type="component" value="Unassembled WGS sequence"/>
</dbReference>
<evidence type="ECO:0000256" key="2">
    <source>
        <dbReference type="ARBA" id="ARBA00004418"/>
    </source>
</evidence>
<dbReference type="Pfam" id="PF01832">
    <property type="entry name" value="Glucosaminidase"/>
    <property type="match status" value="1"/>
</dbReference>
<accession>A0A494X3W3</accession>
<comment type="similarity">
    <text evidence="4">In the C-terminal section; belongs to the glycosyl hydrolase 73 family.</text>
</comment>
<comment type="subcellular location">
    <subcellularLocation>
        <location evidence="2">Periplasm</location>
    </subcellularLocation>
</comment>
<dbReference type="InterPro" id="IPR051056">
    <property type="entry name" value="Glycosyl_Hydrolase_73"/>
</dbReference>
<dbReference type="GO" id="GO:0042597">
    <property type="term" value="C:periplasmic space"/>
    <property type="evidence" value="ECO:0007669"/>
    <property type="project" value="UniProtKB-SubCell"/>
</dbReference>
<sequence>MQNTLGGSTDAADISNRFALDTNGFAAMRTQVQNSPLAGAKLAARQFDATFIQMMLKSMQDATPSKGLLDSEAGNQYMSMLDQQLAQQLSTRGIGVADALLGQLLRNQGMQVGPDGQLMSNDANGTTSASGAINTNAMLNMLAQSAYASAHAQGQSLAQNGQDFNADDSDVGYDGDDRKQAFVNKLGSAARTASAASGIPARFILSHAALESGWGRHEIREADGSTSHNVFGIKAGKNWTGRTVMAMTTEYVDGVAQKVRAKFRAYDSYDDAMVDYANLLRSNPRYADTVASSHDAVGFANGLQRAGYATDPAYAKKLVRIMNQMV</sequence>
<evidence type="ECO:0000256" key="8">
    <source>
        <dbReference type="ARBA" id="ARBA00023295"/>
    </source>
</evidence>
<evidence type="ECO:0000313" key="12">
    <source>
        <dbReference type="EMBL" id="RKP45388.1"/>
    </source>
</evidence>
<comment type="function">
    <text evidence="1">Flagellum-specific muramidase which hydrolyzes the peptidoglycan layer to assemble the rod structure in the periplasmic space.</text>
</comment>
<dbReference type="GO" id="GO:0071555">
    <property type="term" value="P:cell wall organization"/>
    <property type="evidence" value="ECO:0007669"/>
    <property type="project" value="UniProtKB-KW"/>
</dbReference>
<keyword evidence="7 12" id="KW-0378">Hydrolase</keyword>
<feature type="domain" description="Mannosyl-glycoprotein endo-beta-N-acetylglucosamidase-like" evidence="11">
    <location>
        <begin position="170"/>
        <end position="326"/>
    </location>
</feature>
<dbReference type="EMBL" id="RBZU01000017">
    <property type="protein sequence ID" value="RKP45388.1"/>
    <property type="molecule type" value="Genomic_DNA"/>
</dbReference>
<keyword evidence="6" id="KW-0574">Periplasm</keyword>
<evidence type="ECO:0000259" key="11">
    <source>
        <dbReference type="SMART" id="SM00047"/>
    </source>
</evidence>
<dbReference type="Pfam" id="PF10135">
    <property type="entry name" value="Rod-binding"/>
    <property type="match status" value="1"/>
</dbReference>
<evidence type="ECO:0000256" key="6">
    <source>
        <dbReference type="ARBA" id="ARBA00022764"/>
    </source>
</evidence>
<keyword evidence="12" id="KW-0969">Cilium</keyword>
<evidence type="ECO:0000256" key="9">
    <source>
        <dbReference type="ARBA" id="ARBA00023316"/>
    </source>
</evidence>
<dbReference type="PANTHER" id="PTHR33308">
    <property type="entry name" value="PEPTIDOGLYCAN HYDROLASE FLGJ"/>
    <property type="match status" value="1"/>
</dbReference>
<dbReference type="InterPro" id="IPR002901">
    <property type="entry name" value="MGlyc_endo_b_GlcNAc-like_dom"/>
</dbReference>
<evidence type="ECO:0000313" key="13">
    <source>
        <dbReference type="Proteomes" id="UP000270342"/>
    </source>
</evidence>
<protein>
    <recommendedName>
        <fullName evidence="5">Peptidoglycan hydrolase FlgJ</fullName>
    </recommendedName>
    <alternativeName>
        <fullName evidence="10">Muramidase FlgJ</fullName>
    </alternativeName>
</protein>
<evidence type="ECO:0000256" key="1">
    <source>
        <dbReference type="ARBA" id="ARBA00002954"/>
    </source>
</evidence>
<dbReference type="PRINTS" id="PR01002">
    <property type="entry name" value="FLGFLGJ"/>
</dbReference>
<keyword evidence="12" id="KW-0282">Flagellum</keyword>
<dbReference type="InterPro" id="IPR019301">
    <property type="entry name" value="Flagellar_prot_FlgJ_N"/>
</dbReference>
<dbReference type="SMART" id="SM00047">
    <property type="entry name" value="LYZ2"/>
    <property type="match status" value="1"/>
</dbReference>
<proteinExistence type="inferred from homology"/>
<dbReference type="NCBIfam" id="TIGR02541">
    <property type="entry name" value="flagell_FlgJ"/>
    <property type="match status" value="1"/>
</dbReference>
<evidence type="ECO:0000256" key="5">
    <source>
        <dbReference type="ARBA" id="ARBA00013433"/>
    </source>
</evidence>
<dbReference type="GO" id="GO:0016798">
    <property type="term" value="F:hydrolase activity, acting on glycosyl bonds"/>
    <property type="evidence" value="ECO:0007669"/>
    <property type="project" value="UniProtKB-KW"/>
</dbReference>
<gene>
    <name evidence="12" type="primary">flgJ</name>
    <name evidence="12" type="ORF">D7S86_26310</name>
</gene>
<dbReference type="GO" id="GO:0071973">
    <property type="term" value="P:bacterial-type flagellum-dependent cell motility"/>
    <property type="evidence" value="ECO:0007669"/>
    <property type="project" value="TreeGrafter"/>
</dbReference>
<dbReference type="GO" id="GO:0004040">
    <property type="term" value="F:amidase activity"/>
    <property type="evidence" value="ECO:0007669"/>
    <property type="project" value="InterPro"/>
</dbReference>
<comment type="caution">
    <text evidence="12">The sequence shown here is derived from an EMBL/GenBank/DDBJ whole genome shotgun (WGS) entry which is preliminary data.</text>
</comment>
<keyword evidence="13" id="KW-1185">Reference proteome</keyword>
<evidence type="ECO:0000256" key="7">
    <source>
        <dbReference type="ARBA" id="ARBA00022801"/>
    </source>
</evidence>
<dbReference type="AlphaFoldDB" id="A0A494X3W3"/>
<dbReference type="InterPro" id="IPR013377">
    <property type="entry name" value="FlgJ"/>
</dbReference>
<evidence type="ECO:0000256" key="4">
    <source>
        <dbReference type="ARBA" id="ARBA00007974"/>
    </source>
</evidence>
<dbReference type="PANTHER" id="PTHR33308:SF9">
    <property type="entry name" value="PEPTIDOGLYCAN HYDROLASE FLGJ"/>
    <property type="match status" value="1"/>
</dbReference>
<keyword evidence="12" id="KW-0966">Cell projection</keyword>
<evidence type="ECO:0000256" key="3">
    <source>
        <dbReference type="ARBA" id="ARBA00006880"/>
    </source>
</evidence>
<dbReference type="Gene3D" id="1.10.530.10">
    <property type="match status" value="1"/>
</dbReference>
<name>A0A494X3W3_9BURK</name>
<keyword evidence="9" id="KW-0961">Cell wall biogenesis/degradation</keyword>
<reference evidence="12 13" key="1">
    <citation type="submission" date="2018-10" db="EMBL/GenBank/DDBJ databases">
        <title>Robbsia sp. DHC34, isolated from soil.</title>
        <authorList>
            <person name="Gao Z.-H."/>
            <person name="Qiu L.-H."/>
        </authorList>
    </citation>
    <scope>NUCLEOTIDE SEQUENCE [LARGE SCALE GENOMIC DNA]</scope>
    <source>
        <strain evidence="12 13">DHC34</strain>
    </source>
</reference>
<organism evidence="12 13">
    <name type="scientific">Pararobbsia silviterrae</name>
    <dbReference type="NCBI Taxonomy" id="1792498"/>
    <lineage>
        <taxon>Bacteria</taxon>
        <taxon>Pseudomonadati</taxon>
        <taxon>Pseudomonadota</taxon>
        <taxon>Betaproteobacteria</taxon>
        <taxon>Burkholderiales</taxon>
        <taxon>Burkholderiaceae</taxon>
        <taxon>Pararobbsia</taxon>
    </lineage>
</organism>
<dbReference type="Gene3D" id="2.10.70.40">
    <property type="entry name" value="peptidoglycan hydrolase"/>
    <property type="match status" value="1"/>
</dbReference>
<keyword evidence="8" id="KW-0326">Glycosidase</keyword>
<comment type="similarity">
    <text evidence="3">In the N-terminal section; belongs to the FlgJ family.</text>
</comment>
<evidence type="ECO:0000256" key="10">
    <source>
        <dbReference type="ARBA" id="ARBA00030835"/>
    </source>
</evidence>